<dbReference type="PANTHER" id="PTHR35841:SF1">
    <property type="entry name" value="PHOSPHONATES-BINDING PERIPLASMIC PROTEIN"/>
    <property type="match status" value="1"/>
</dbReference>
<dbReference type="Proteomes" id="UP001249291">
    <property type="component" value="Unassembled WGS sequence"/>
</dbReference>
<evidence type="ECO:0000313" key="3">
    <source>
        <dbReference type="EMBL" id="MDR6143591.1"/>
    </source>
</evidence>
<organism evidence="3 4">
    <name type="scientific">Microbacterium foliorum</name>
    <dbReference type="NCBI Taxonomy" id="104336"/>
    <lineage>
        <taxon>Bacteria</taxon>
        <taxon>Bacillati</taxon>
        <taxon>Actinomycetota</taxon>
        <taxon>Actinomycetes</taxon>
        <taxon>Micrococcales</taxon>
        <taxon>Microbacteriaceae</taxon>
        <taxon>Microbacterium</taxon>
    </lineage>
</organism>
<gene>
    <name evidence="3" type="ORF">QE375_003145</name>
</gene>
<proteinExistence type="inferred from homology"/>
<keyword evidence="2" id="KW-0732">Signal</keyword>
<reference evidence="3 4" key="1">
    <citation type="submission" date="2023-08" db="EMBL/GenBank/DDBJ databases">
        <title>Functional and genomic diversity of the sorghum phyllosphere microbiome.</title>
        <authorList>
            <person name="Shade A."/>
        </authorList>
    </citation>
    <scope>NUCLEOTIDE SEQUENCE [LARGE SCALE GENOMIC DNA]</scope>
    <source>
        <strain evidence="3 4">SORGH_AS_0445</strain>
    </source>
</reference>
<dbReference type="NCBIfam" id="TIGR01098">
    <property type="entry name" value="3A0109s03R"/>
    <property type="match status" value="1"/>
</dbReference>
<keyword evidence="4" id="KW-1185">Reference proteome</keyword>
<name>A0ABU1HUR9_9MICO</name>
<dbReference type="RefSeq" id="WP_309692845.1">
    <property type="nucleotide sequence ID" value="NZ_JAVIZQ010000001.1"/>
</dbReference>
<protein>
    <submittedName>
        <fullName evidence="3">Phosphonate transport system substrate-binding protein</fullName>
    </submittedName>
</protein>
<dbReference type="InterPro" id="IPR005770">
    <property type="entry name" value="PhnD"/>
</dbReference>
<comment type="similarity">
    <text evidence="1">Belongs to the phosphate/phosphite/phosphonate binding protein family.</text>
</comment>
<accession>A0ABU1HUR9</accession>
<dbReference type="Pfam" id="PF12974">
    <property type="entry name" value="Phosphonate-bd"/>
    <property type="match status" value="1"/>
</dbReference>
<comment type="caution">
    <text evidence="3">The sequence shown here is derived from an EMBL/GenBank/DDBJ whole genome shotgun (WGS) entry which is preliminary data.</text>
</comment>
<evidence type="ECO:0000313" key="4">
    <source>
        <dbReference type="Proteomes" id="UP001249291"/>
    </source>
</evidence>
<evidence type="ECO:0000256" key="1">
    <source>
        <dbReference type="ARBA" id="ARBA00007162"/>
    </source>
</evidence>
<sequence>MPATTDTSRSLSVPFRVRRSRNSLSPSRVGILLFSEFGNASSRKVITRRLTLPAVGLLGLAALALTGCQSPTAEAAPADPNAPITIATLPVGDDPTAENPIEVFAELLEESTGRDVEITDVPDYLSVVEAIRADHVDIGIMSGFPSALAVNTGEVDALVAFQGDGKPVSTCVVLNDSPIETVEDLEGKTVAFADQASSSGYFMPVYMLHEAGLEQGTDYEAIFAGGHEGSFAALQQGQVDAACTAVMLTELGAPMFPFADGEWRAVGESPAMDIQGAVLGRQSLDDETRKLIQDGIAEVFSPENAEALGAYGAFAAAEQTVDPDGSSFASFAEIAEVAGVELKDLK</sequence>
<dbReference type="SUPFAM" id="SSF53850">
    <property type="entry name" value="Periplasmic binding protein-like II"/>
    <property type="match status" value="1"/>
</dbReference>
<evidence type="ECO:0000256" key="2">
    <source>
        <dbReference type="ARBA" id="ARBA00022729"/>
    </source>
</evidence>
<dbReference type="Gene3D" id="3.40.190.10">
    <property type="entry name" value="Periplasmic binding protein-like II"/>
    <property type="match status" value="2"/>
</dbReference>
<dbReference type="EMBL" id="JAVIZQ010000001">
    <property type="protein sequence ID" value="MDR6143591.1"/>
    <property type="molecule type" value="Genomic_DNA"/>
</dbReference>
<dbReference type="PANTHER" id="PTHR35841">
    <property type="entry name" value="PHOSPHONATES-BINDING PERIPLASMIC PROTEIN"/>
    <property type="match status" value="1"/>
</dbReference>